<protein>
    <submittedName>
        <fullName evidence="1">Uncharacterized protein</fullName>
    </submittedName>
</protein>
<name>A0A0A9HS50_ARUDO</name>
<dbReference type="EMBL" id="GBRH01158344">
    <property type="protein sequence ID" value="JAE39552.1"/>
    <property type="molecule type" value="Transcribed_RNA"/>
</dbReference>
<proteinExistence type="predicted"/>
<organism evidence="1">
    <name type="scientific">Arundo donax</name>
    <name type="common">Giant reed</name>
    <name type="synonym">Donax arundinaceus</name>
    <dbReference type="NCBI Taxonomy" id="35708"/>
    <lineage>
        <taxon>Eukaryota</taxon>
        <taxon>Viridiplantae</taxon>
        <taxon>Streptophyta</taxon>
        <taxon>Embryophyta</taxon>
        <taxon>Tracheophyta</taxon>
        <taxon>Spermatophyta</taxon>
        <taxon>Magnoliopsida</taxon>
        <taxon>Liliopsida</taxon>
        <taxon>Poales</taxon>
        <taxon>Poaceae</taxon>
        <taxon>PACMAD clade</taxon>
        <taxon>Arundinoideae</taxon>
        <taxon>Arundineae</taxon>
        <taxon>Arundo</taxon>
    </lineage>
</organism>
<evidence type="ECO:0000313" key="1">
    <source>
        <dbReference type="EMBL" id="JAE39552.1"/>
    </source>
</evidence>
<reference evidence="1" key="1">
    <citation type="submission" date="2014-09" db="EMBL/GenBank/DDBJ databases">
        <authorList>
            <person name="Magalhaes I.L.F."/>
            <person name="Oliveira U."/>
            <person name="Santos F.R."/>
            <person name="Vidigal T.H.D.A."/>
            <person name="Brescovit A.D."/>
            <person name="Santos A.J."/>
        </authorList>
    </citation>
    <scope>NUCLEOTIDE SEQUENCE</scope>
    <source>
        <tissue evidence="1">Shoot tissue taken approximately 20 cm above the soil surface</tissue>
    </source>
</reference>
<sequence length="36" mass="4188">MSDHGCHGEEPWWSRGHGIFNPRLVQFFCKAEEGKN</sequence>
<dbReference type="AlphaFoldDB" id="A0A0A9HS50"/>
<accession>A0A0A9HS50</accession>
<reference evidence="1" key="2">
    <citation type="journal article" date="2015" name="Data Brief">
        <title>Shoot transcriptome of the giant reed, Arundo donax.</title>
        <authorList>
            <person name="Barrero R.A."/>
            <person name="Guerrero F.D."/>
            <person name="Moolhuijzen P."/>
            <person name="Goolsby J.A."/>
            <person name="Tidwell J."/>
            <person name="Bellgard S.E."/>
            <person name="Bellgard M.I."/>
        </authorList>
    </citation>
    <scope>NUCLEOTIDE SEQUENCE</scope>
    <source>
        <tissue evidence="1">Shoot tissue taken approximately 20 cm above the soil surface</tissue>
    </source>
</reference>